<evidence type="ECO:0000256" key="1">
    <source>
        <dbReference type="ARBA" id="ARBA00006869"/>
    </source>
</evidence>
<evidence type="ECO:0000313" key="2">
    <source>
        <dbReference type="EMBL" id="MBD0222276.1"/>
    </source>
</evidence>
<evidence type="ECO:0000313" key="3">
    <source>
        <dbReference type="Proteomes" id="UP000634608"/>
    </source>
</evidence>
<dbReference type="AlphaFoldDB" id="A0A8I0FCQ2"/>
<comment type="similarity">
    <text evidence="1">Belongs to the darcynin family.</text>
</comment>
<sequence>MSRTYTFFIHLRALPAWLALPREKRAEFSTQKLEPIFEKYPTVKVRWYDVEAFSTKASDIAVFETTSLQDYYFVIDAIRDSEFCTVPYFEFVEIIPAIEDGYVEYGNSSKHKMSYL</sequence>
<accession>A0A8I0FCQ2</accession>
<name>A0A8I0FCQ2_ACIBA</name>
<organism evidence="2 3">
    <name type="scientific">Acinetobacter baumannii</name>
    <dbReference type="NCBI Taxonomy" id="470"/>
    <lineage>
        <taxon>Bacteria</taxon>
        <taxon>Pseudomonadati</taxon>
        <taxon>Pseudomonadota</taxon>
        <taxon>Gammaproteobacteria</taxon>
        <taxon>Moraxellales</taxon>
        <taxon>Moraxellaceae</taxon>
        <taxon>Acinetobacter</taxon>
        <taxon>Acinetobacter calcoaceticus/baumannii complex</taxon>
    </lineage>
</organism>
<gene>
    <name evidence="2" type="ORF">IAG11_20775</name>
</gene>
<reference evidence="2" key="1">
    <citation type="submission" date="2020-08" db="EMBL/GenBank/DDBJ databases">
        <title>Diversity of carbapenem-resistant Acinetobacter baumannii and bacteriophage-mediated spread of the Oxa23 carbapenemase.</title>
        <authorList>
            <person name="Abouelfetouh A."/>
            <person name="Mattock J."/>
            <person name="Turner D."/>
            <person name="Li E."/>
            <person name="Evans B.A."/>
        </authorList>
    </citation>
    <scope>NUCLEOTIDE SEQUENCE</scope>
    <source>
        <strain evidence="2">A86</strain>
    </source>
</reference>
<dbReference type="Proteomes" id="UP000634608">
    <property type="component" value="Unassembled WGS sequence"/>
</dbReference>
<dbReference type="Pfam" id="PF17074">
    <property type="entry name" value="Darcynin"/>
    <property type="match status" value="1"/>
</dbReference>
<dbReference type="EMBL" id="JACSVK010000307">
    <property type="protein sequence ID" value="MBD0222276.1"/>
    <property type="molecule type" value="Genomic_DNA"/>
</dbReference>
<protein>
    <submittedName>
        <fullName evidence="2">Darcynin 1</fullName>
    </submittedName>
</protein>
<dbReference type="InterPro" id="IPR031409">
    <property type="entry name" value="Darcynin"/>
</dbReference>
<comment type="caution">
    <text evidence="2">The sequence shown here is derived from an EMBL/GenBank/DDBJ whole genome shotgun (WGS) entry which is preliminary data.</text>
</comment>
<dbReference type="RefSeq" id="WP_029423903.1">
    <property type="nucleotide sequence ID" value="NZ_CP038644.1"/>
</dbReference>
<proteinExistence type="inferred from homology"/>